<reference evidence="1 2" key="2">
    <citation type="submission" date="2020-03" db="EMBL/GenBank/DDBJ databases">
        <title>Campylobacter portucalensis sp. nov., a new species of Campylobacter isolated from the reproductive tract of bulls.</title>
        <authorList>
            <person name="Silva M.F."/>
            <person name="Pereira G."/>
            <person name="Carneiro C."/>
            <person name="Hemphill A."/>
            <person name="Mateus L."/>
            <person name="Lopes-Da-Costa L."/>
            <person name="Silva E."/>
        </authorList>
    </citation>
    <scope>NUCLEOTIDE SEQUENCE [LARGE SCALE GENOMIC DNA]</scope>
    <source>
        <strain evidence="1 2">FMV-PI01</strain>
    </source>
</reference>
<reference evidence="1 2" key="1">
    <citation type="submission" date="2019-09" db="EMBL/GenBank/DDBJ databases">
        <authorList>
            <person name="Silva M."/>
            <person name="Pereira G."/>
            <person name="Lopes-Da-Costa L."/>
            <person name="Silva E."/>
        </authorList>
    </citation>
    <scope>NUCLEOTIDE SEQUENCE [LARGE SCALE GENOMIC DNA]</scope>
    <source>
        <strain evidence="1 2">FMV-PI01</strain>
    </source>
</reference>
<dbReference type="RefSeq" id="WP_154570087.1">
    <property type="nucleotide sequence ID" value="NZ_VWSJ01000002.1"/>
</dbReference>
<organism evidence="1 2">
    <name type="scientific">Campylobacter portucalensis</name>
    <dbReference type="NCBI Taxonomy" id="2608384"/>
    <lineage>
        <taxon>Bacteria</taxon>
        <taxon>Pseudomonadati</taxon>
        <taxon>Campylobacterota</taxon>
        <taxon>Epsilonproteobacteria</taxon>
        <taxon>Campylobacterales</taxon>
        <taxon>Campylobacteraceae</taxon>
        <taxon>Campylobacter</taxon>
    </lineage>
</organism>
<gene>
    <name evidence="1" type="ORF">F1B92_01170</name>
</gene>
<proteinExistence type="predicted"/>
<accession>A0A6L5WGC2</accession>
<comment type="caution">
    <text evidence="1">The sequence shown here is derived from an EMBL/GenBank/DDBJ whole genome shotgun (WGS) entry which is preliminary data.</text>
</comment>
<evidence type="ECO:0000313" key="1">
    <source>
        <dbReference type="EMBL" id="MSN95816.1"/>
    </source>
</evidence>
<protein>
    <recommendedName>
        <fullName evidence="3">Cys/Met metabolism pyridoxal-phosphate-dependent enzyme</fullName>
    </recommendedName>
</protein>
<dbReference type="Proteomes" id="UP000476338">
    <property type="component" value="Unassembled WGS sequence"/>
</dbReference>
<dbReference type="AlphaFoldDB" id="A0A6L5WGC2"/>
<evidence type="ECO:0008006" key="3">
    <source>
        <dbReference type="Google" id="ProtNLM"/>
    </source>
</evidence>
<dbReference type="Pfam" id="PF26373">
    <property type="entry name" value="MamC"/>
    <property type="match status" value="1"/>
</dbReference>
<keyword evidence="2" id="KW-1185">Reference proteome</keyword>
<sequence length="99" mass="10647">MLNLQISNTRLPADHFISGALIGGITAGAIEIQNKNTTKTQIAKNIAKYSLKSAIATSLAISASNKIVQKNYLKASFDIALGIGFIIALENIFKQKEIK</sequence>
<evidence type="ECO:0000313" key="2">
    <source>
        <dbReference type="Proteomes" id="UP000476338"/>
    </source>
</evidence>
<dbReference type="InterPro" id="IPR058956">
    <property type="entry name" value="MamC"/>
</dbReference>
<dbReference type="EMBL" id="VWSJ01000002">
    <property type="protein sequence ID" value="MSN95816.1"/>
    <property type="molecule type" value="Genomic_DNA"/>
</dbReference>
<name>A0A6L5WGC2_9BACT</name>